<dbReference type="Pfam" id="PF13912">
    <property type="entry name" value="zf-C2H2_6"/>
    <property type="match status" value="2"/>
</dbReference>
<name>A0AAD7ZQR5_DIPPU</name>
<evidence type="ECO:0000256" key="8">
    <source>
        <dbReference type="ARBA" id="ARBA00037948"/>
    </source>
</evidence>
<accession>A0AAD7ZQR5</accession>
<comment type="caution">
    <text evidence="12">The sequence shown here is derived from an EMBL/GenBank/DDBJ whole genome shotgun (WGS) entry which is preliminary data.</text>
</comment>
<feature type="compositionally biased region" description="Low complexity" evidence="10">
    <location>
        <begin position="291"/>
        <end position="315"/>
    </location>
</feature>
<evidence type="ECO:0000256" key="1">
    <source>
        <dbReference type="ARBA" id="ARBA00004123"/>
    </source>
</evidence>
<feature type="compositionally biased region" description="Polar residues" evidence="10">
    <location>
        <begin position="16"/>
        <end position="72"/>
    </location>
</feature>
<dbReference type="GO" id="GO:0000978">
    <property type="term" value="F:RNA polymerase II cis-regulatory region sequence-specific DNA binding"/>
    <property type="evidence" value="ECO:0007669"/>
    <property type="project" value="TreeGrafter"/>
</dbReference>
<feature type="compositionally biased region" description="Low complexity" evidence="10">
    <location>
        <begin position="73"/>
        <end position="158"/>
    </location>
</feature>
<feature type="domain" description="C2H2-type" evidence="11">
    <location>
        <begin position="568"/>
        <end position="596"/>
    </location>
</feature>
<feature type="region of interest" description="Disordered" evidence="10">
    <location>
        <begin position="623"/>
        <end position="648"/>
    </location>
</feature>
<evidence type="ECO:0000256" key="10">
    <source>
        <dbReference type="SAM" id="MobiDB-lite"/>
    </source>
</evidence>
<feature type="domain" description="C2H2-type" evidence="11">
    <location>
        <begin position="404"/>
        <end position="426"/>
    </location>
</feature>
<evidence type="ECO:0000256" key="3">
    <source>
        <dbReference type="ARBA" id="ARBA00022737"/>
    </source>
</evidence>
<dbReference type="SMART" id="SM00355">
    <property type="entry name" value="ZnF_C2H2"/>
    <property type="match status" value="13"/>
</dbReference>
<feature type="domain" description="C2H2-type" evidence="11">
    <location>
        <begin position="843"/>
        <end position="870"/>
    </location>
</feature>
<dbReference type="EMBL" id="JASPKZ010007353">
    <property type="protein sequence ID" value="KAJ9584827.1"/>
    <property type="molecule type" value="Genomic_DNA"/>
</dbReference>
<dbReference type="Pfam" id="PF00096">
    <property type="entry name" value="zf-C2H2"/>
    <property type="match status" value="4"/>
</dbReference>
<dbReference type="InterPro" id="IPR013087">
    <property type="entry name" value="Znf_C2H2_type"/>
</dbReference>
<keyword evidence="4 9" id="KW-0863">Zinc-finger</keyword>
<keyword evidence="6" id="KW-0238">DNA-binding</keyword>
<protein>
    <recommendedName>
        <fullName evidence="11">C2H2-type domain-containing protein</fullName>
    </recommendedName>
</protein>
<dbReference type="Proteomes" id="UP001233999">
    <property type="component" value="Unassembled WGS sequence"/>
</dbReference>
<dbReference type="PANTHER" id="PTHR24388:SF54">
    <property type="entry name" value="PROTEIN ESCARGOT"/>
    <property type="match status" value="1"/>
</dbReference>
<dbReference type="InterPro" id="IPR036236">
    <property type="entry name" value="Znf_C2H2_sf"/>
</dbReference>
<feature type="domain" description="C2H2-type" evidence="11">
    <location>
        <begin position="443"/>
        <end position="465"/>
    </location>
</feature>
<dbReference type="SUPFAM" id="SSF57667">
    <property type="entry name" value="beta-beta-alpha zinc fingers"/>
    <property type="match status" value="6"/>
</dbReference>
<comment type="similarity">
    <text evidence="8">Belongs to the snail C2H2-type zinc-finger protein family.</text>
</comment>
<evidence type="ECO:0000256" key="4">
    <source>
        <dbReference type="ARBA" id="ARBA00022771"/>
    </source>
</evidence>
<feature type="domain" description="C2H2-type" evidence="11">
    <location>
        <begin position="655"/>
        <end position="682"/>
    </location>
</feature>
<feature type="region of interest" description="Disordered" evidence="10">
    <location>
        <begin position="239"/>
        <end position="325"/>
    </location>
</feature>
<feature type="domain" description="C2H2-type" evidence="11">
    <location>
        <begin position="342"/>
        <end position="367"/>
    </location>
</feature>
<reference evidence="12" key="2">
    <citation type="submission" date="2023-05" db="EMBL/GenBank/DDBJ databases">
        <authorList>
            <person name="Fouks B."/>
        </authorList>
    </citation>
    <scope>NUCLEOTIDE SEQUENCE</scope>
    <source>
        <strain evidence="12">Stay&amp;Tobe</strain>
        <tissue evidence="12">Testes</tissue>
    </source>
</reference>
<evidence type="ECO:0000256" key="2">
    <source>
        <dbReference type="ARBA" id="ARBA00022723"/>
    </source>
</evidence>
<dbReference type="GO" id="GO:0005634">
    <property type="term" value="C:nucleus"/>
    <property type="evidence" value="ECO:0007669"/>
    <property type="project" value="UniProtKB-SubCell"/>
</dbReference>
<dbReference type="AlphaFoldDB" id="A0AAD7ZQR5"/>
<evidence type="ECO:0000313" key="12">
    <source>
        <dbReference type="EMBL" id="KAJ9584827.1"/>
    </source>
</evidence>
<evidence type="ECO:0000256" key="5">
    <source>
        <dbReference type="ARBA" id="ARBA00022833"/>
    </source>
</evidence>
<evidence type="ECO:0000256" key="7">
    <source>
        <dbReference type="ARBA" id="ARBA00023242"/>
    </source>
</evidence>
<feature type="compositionally biased region" description="Polar residues" evidence="10">
    <location>
        <begin position="159"/>
        <end position="181"/>
    </location>
</feature>
<feature type="domain" description="C2H2-type" evidence="11">
    <location>
        <begin position="812"/>
        <end position="839"/>
    </location>
</feature>
<feature type="domain" description="C2H2-type" evidence="11">
    <location>
        <begin position="598"/>
        <end position="625"/>
    </location>
</feature>
<dbReference type="PANTHER" id="PTHR24388">
    <property type="entry name" value="ZINC FINGER PROTEIN"/>
    <property type="match status" value="1"/>
</dbReference>
<feature type="domain" description="C2H2-type" evidence="11">
    <location>
        <begin position="767"/>
        <end position="794"/>
    </location>
</feature>
<proteinExistence type="inferred from homology"/>
<feature type="compositionally biased region" description="Low complexity" evidence="10">
    <location>
        <begin position="247"/>
        <end position="266"/>
    </location>
</feature>
<dbReference type="InterPro" id="IPR050527">
    <property type="entry name" value="Snail/Krueppel_Znf"/>
</dbReference>
<feature type="domain" description="C2H2-type" evidence="11">
    <location>
        <begin position="542"/>
        <end position="563"/>
    </location>
</feature>
<dbReference type="PROSITE" id="PS50157">
    <property type="entry name" value="ZINC_FINGER_C2H2_2"/>
    <property type="match status" value="11"/>
</dbReference>
<feature type="region of interest" description="Disordered" evidence="10">
    <location>
        <begin position="1"/>
        <end position="181"/>
    </location>
</feature>
<evidence type="ECO:0000256" key="6">
    <source>
        <dbReference type="ARBA" id="ARBA00023125"/>
    </source>
</evidence>
<dbReference type="Gene3D" id="3.30.160.60">
    <property type="entry name" value="Classic Zinc Finger"/>
    <property type="match status" value="7"/>
</dbReference>
<keyword evidence="3" id="KW-0677">Repeat</keyword>
<dbReference type="PROSITE" id="PS00028">
    <property type="entry name" value="ZINC_FINGER_C2H2_1"/>
    <property type="match status" value="8"/>
</dbReference>
<keyword evidence="5" id="KW-0862">Zinc</keyword>
<keyword evidence="2" id="KW-0479">Metal-binding</keyword>
<sequence length="870" mass="97937">MPPHSSALPGQFSGFHPQSSNLQQQSSAVSHKSSALQQQPSTSQIHSLLQKSSMLPQQSSTSQIHSSPTLQKSSMVQQQSSMVQQQSSTSQIHSSPTLQKSSMVQQQSSTSQIHSSATLQKSSMLQQQSSTSQVQPSTFSQKSLMFQQQTSISQIQSSGVPQKSSMVQHQPSASQIQSSGVSQKFSILQQQSSTSQIHSSALQQKSPMLQQQPLQQISPMLQQQPSNVQIQSATLQQKSSMPYPTGLPQTSSSLQLQNSTLQPQSSASPLNPSTSVPQYTTLLPRSSDLQSHSSAFPSQSSYPPTQSSNISSHSSQPADMLRETLPSPAKPRFFKQHGISPWSCEYCNKYYKSRDTLQKHKKYFCPHKSTCNKCKGVFNNVIELAIHQKSHLRVNILLPEESLFPCTICNKKFAARSMLHMHKKMHEKFNHLQNPSLQPEKQFQCPHCPRAYVKKFNLQVHMKVHMPLQGEALQNNQNEGENIVPENLESGENAANKKEDELDESTPQWKQKCNCKYCGHVCADSNALWMHMVQQHSSDQAFRCNKCGKEFNQQQAFLAHKKTMCVKVRCKICGKMYASPKALREHEWNKHGVERATHHCRLCRQSFVTRSALLIHGRVHHIEKKDNDSSHKVEQQSEEVQKSEEVEPQEENLNLPCKICLRVFTSHEALQRHIKIHATGKHVFYPCEVCGKKFVSLEMYKTHVASHTVSQSFHCPRCNKLFFKEEVLKNHTCETSGKQYCPNCGIPLTEEELLNHVCGEKVEDVAVPCKQCSAVFSSLKALSCHMRMHKRQNELLASDFKRSCIRMANGLYKCNICGKLTTTQQGAAAHSRWHVGPTPNKPFKCPFCQRKYSSESGLYSHISLEHPESA</sequence>
<dbReference type="GO" id="GO:0008270">
    <property type="term" value="F:zinc ion binding"/>
    <property type="evidence" value="ECO:0007669"/>
    <property type="project" value="UniProtKB-KW"/>
</dbReference>
<feature type="compositionally biased region" description="Basic and acidic residues" evidence="10">
    <location>
        <begin position="623"/>
        <end position="645"/>
    </location>
</feature>
<feature type="compositionally biased region" description="Polar residues" evidence="10">
    <location>
        <begin position="267"/>
        <end position="290"/>
    </location>
</feature>
<evidence type="ECO:0000313" key="13">
    <source>
        <dbReference type="Proteomes" id="UP001233999"/>
    </source>
</evidence>
<evidence type="ECO:0000256" key="9">
    <source>
        <dbReference type="PROSITE-ProRule" id="PRU00042"/>
    </source>
</evidence>
<dbReference type="GO" id="GO:0000981">
    <property type="term" value="F:DNA-binding transcription factor activity, RNA polymerase II-specific"/>
    <property type="evidence" value="ECO:0007669"/>
    <property type="project" value="TreeGrafter"/>
</dbReference>
<keyword evidence="7" id="KW-0539">Nucleus</keyword>
<feature type="domain" description="C2H2-type" evidence="11">
    <location>
        <begin position="685"/>
        <end position="712"/>
    </location>
</feature>
<evidence type="ECO:0000259" key="11">
    <source>
        <dbReference type="PROSITE" id="PS50157"/>
    </source>
</evidence>
<comment type="subcellular location">
    <subcellularLocation>
        <location evidence="1">Nucleus</location>
    </subcellularLocation>
</comment>
<keyword evidence="13" id="KW-1185">Reference proteome</keyword>
<gene>
    <name evidence="12" type="ORF">L9F63_020824</name>
</gene>
<reference evidence="12" key="1">
    <citation type="journal article" date="2023" name="IScience">
        <title>Live-bearing cockroach genome reveals convergent evolutionary mechanisms linked to viviparity in insects and beyond.</title>
        <authorList>
            <person name="Fouks B."/>
            <person name="Harrison M.C."/>
            <person name="Mikhailova A.A."/>
            <person name="Marchal E."/>
            <person name="English S."/>
            <person name="Carruthers M."/>
            <person name="Jennings E.C."/>
            <person name="Chiamaka E.L."/>
            <person name="Frigard R.A."/>
            <person name="Pippel M."/>
            <person name="Attardo G.M."/>
            <person name="Benoit J.B."/>
            <person name="Bornberg-Bauer E."/>
            <person name="Tobe S.S."/>
        </authorList>
    </citation>
    <scope>NUCLEOTIDE SEQUENCE</scope>
    <source>
        <strain evidence="12">Stay&amp;Tobe</strain>
    </source>
</reference>
<organism evidence="12 13">
    <name type="scientific">Diploptera punctata</name>
    <name type="common">Pacific beetle cockroach</name>
    <dbReference type="NCBI Taxonomy" id="6984"/>
    <lineage>
        <taxon>Eukaryota</taxon>
        <taxon>Metazoa</taxon>
        <taxon>Ecdysozoa</taxon>
        <taxon>Arthropoda</taxon>
        <taxon>Hexapoda</taxon>
        <taxon>Insecta</taxon>
        <taxon>Pterygota</taxon>
        <taxon>Neoptera</taxon>
        <taxon>Polyneoptera</taxon>
        <taxon>Dictyoptera</taxon>
        <taxon>Blattodea</taxon>
        <taxon>Blaberoidea</taxon>
        <taxon>Blaberidae</taxon>
        <taxon>Diplopterinae</taxon>
        <taxon>Diploptera</taxon>
    </lineage>
</organism>